<keyword evidence="2" id="KW-0808">Transferase</keyword>
<keyword evidence="2" id="KW-0315">Glutamine amidotransferase</keyword>
<dbReference type="PROSITE" id="PS51273">
    <property type="entry name" value="GATASE_TYPE_1"/>
    <property type="match status" value="1"/>
</dbReference>
<feature type="domain" description="Glutamine amidotransferase" evidence="1">
    <location>
        <begin position="12"/>
        <end position="119"/>
    </location>
</feature>
<gene>
    <name evidence="2" type="ORF">HYPDE_30588</name>
</gene>
<evidence type="ECO:0000313" key="2">
    <source>
        <dbReference type="EMBL" id="AGK57792.1"/>
    </source>
</evidence>
<dbReference type="PANTHER" id="PTHR42695">
    <property type="entry name" value="GLUTAMINE AMIDOTRANSFERASE YLR126C-RELATED"/>
    <property type="match status" value="1"/>
</dbReference>
<dbReference type="AlphaFoldDB" id="N0B6B2"/>
<reference evidence="2 3" key="1">
    <citation type="journal article" date="2013" name="Genome Announc.">
        <title>Genome sequences for three denitrifying bacterial strains isolated from a uranium- and nitrate-contaminated subsurface environment.</title>
        <authorList>
            <person name="Venkatramanan R."/>
            <person name="Prakash O."/>
            <person name="Woyke T."/>
            <person name="Chain P."/>
            <person name="Goodwin L.A."/>
            <person name="Watson D."/>
            <person name="Brooks S."/>
            <person name="Kostka J.E."/>
            <person name="Green S.J."/>
        </authorList>
    </citation>
    <scope>NUCLEOTIDE SEQUENCE [LARGE SCALE GENOMIC DNA]</scope>
    <source>
        <strain evidence="2 3">1NES1</strain>
    </source>
</reference>
<dbReference type="GO" id="GO:0016740">
    <property type="term" value="F:transferase activity"/>
    <property type="evidence" value="ECO:0007669"/>
    <property type="project" value="UniProtKB-KW"/>
</dbReference>
<dbReference type="Proteomes" id="UP000005952">
    <property type="component" value="Chromosome"/>
</dbReference>
<dbReference type="InterPro" id="IPR044992">
    <property type="entry name" value="ChyE-like"/>
</dbReference>
<keyword evidence="3" id="KW-1185">Reference proteome</keyword>
<dbReference type="GO" id="GO:0005829">
    <property type="term" value="C:cytosol"/>
    <property type="evidence" value="ECO:0007669"/>
    <property type="project" value="TreeGrafter"/>
</dbReference>
<name>N0B6B2_9HYPH</name>
<dbReference type="Pfam" id="PF00117">
    <property type="entry name" value="GATase"/>
    <property type="match status" value="1"/>
</dbReference>
<dbReference type="HOGENOM" id="CLU_054974_3_1_5"/>
<evidence type="ECO:0000259" key="1">
    <source>
        <dbReference type="Pfam" id="PF00117"/>
    </source>
</evidence>
<dbReference type="KEGG" id="hdt:HYPDE_30588"/>
<sequence length="210" mass="23394">MDRGDQVPQQIDDISGLVFLGGTMSVNDGHPWLAEEMQLIRVAATQGLPMLGHCLGSQLIAKALGGTVAPMPSKEIGWHDVRKHDNPQARKWLQDVPDQFQIFIWHHEAFSLPPGAQPLYSSDYCPEQAYVFGNTVATVAHVEMTADMLEAWLDIYGYDIEPSSPSVQSIQQVREGLVQRCSTMHSQFTDRLYDAWLARVMNLTPGLMAT</sequence>
<accession>N0B6B2</accession>
<protein>
    <submittedName>
        <fullName evidence="2">Glutamine amidotransferase class-I</fullName>
    </submittedName>
</protein>
<dbReference type="InterPro" id="IPR017926">
    <property type="entry name" value="GATASE"/>
</dbReference>
<evidence type="ECO:0000313" key="3">
    <source>
        <dbReference type="Proteomes" id="UP000005952"/>
    </source>
</evidence>
<dbReference type="InterPro" id="IPR029062">
    <property type="entry name" value="Class_I_gatase-like"/>
</dbReference>
<dbReference type="eggNOG" id="COG0518">
    <property type="taxonomic scope" value="Bacteria"/>
</dbReference>
<dbReference type="CDD" id="cd01741">
    <property type="entry name" value="GATase1_1"/>
    <property type="match status" value="1"/>
</dbReference>
<dbReference type="EMBL" id="CP005587">
    <property type="protein sequence ID" value="AGK57792.1"/>
    <property type="molecule type" value="Genomic_DNA"/>
</dbReference>
<dbReference type="SUPFAM" id="SSF52317">
    <property type="entry name" value="Class I glutamine amidotransferase-like"/>
    <property type="match status" value="1"/>
</dbReference>
<dbReference type="Gene3D" id="3.40.50.880">
    <property type="match status" value="1"/>
</dbReference>
<organism evidence="2 3">
    <name type="scientific">Hyphomicrobium denitrificans 1NES1</name>
    <dbReference type="NCBI Taxonomy" id="670307"/>
    <lineage>
        <taxon>Bacteria</taxon>
        <taxon>Pseudomonadati</taxon>
        <taxon>Pseudomonadota</taxon>
        <taxon>Alphaproteobacteria</taxon>
        <taxon>Hyphomicrobiales</taxon>
        <taxon>Hyphomicrobiaceae</taxon>
        <taxon>Hyphomicrobium</taxon>
    </lineage>
</organism>
<proteinExistence type="predicted"/>
<dbReference type="PANTHER" id="PTHR42695:SF5">
    <property type="entry name" value="GLUTAMINE AMIDOTRANSFERASE YLR126C-RELATED"/>
    <property type="match status" value="1"/>
</dbReference>
<dbReference type="STRING" id="670307.HYPDE_30588"/>